<accession>A0AAV4JT10</accession>
<evidence type="ECO:0000313" key="2">
    <source>
        <dbReference type="Proteomes" id="UP000762676"/>
    </source>
</evidence>
<gene>
    <name evidence="1" type="ORF">ElyMa_007027200</name>
</gene>
<proteinExistence type="predicted"/>
<comment type="caution">
    <text evidence="1">The sequence shown here is derived from an EMBL/GenBank/DDBJ whole genome shotgun (WGS) entry which is preliminary data.</text>
</comment>
<evidence type="ECO:0000313" key="1">
    <source>
        <dbReference type="EMBL" id="GFS25456.1"/>
    </source>
</evidence>
<keyword evidence="2" id="KW-1185">Reference proteome</keyword>
<sequence length="111" mass="13742">MRDILRKWHDRVRNEKVWRRTGQKPVEGEIKMRRRRWIGHTVRKPHNNITRQALQWNPQGNRVRDRPRETWERCVEREMTMMRKRWGHLGKLAQDRSGWHLLMRGLYPAKG</sequence>
<name>A0AAV4JT10_9GAST</name>
<dbReference type="EMBL" id="BMAT01014045">
    <property type="protein sequence ID" value="GFS25456.1"/>
    <property type="molecule type" value="Genomic_DNA"/>
</dbReference>
<protein>
    <recommendedName>
        <fullName evidence="3">Endonuclease-reverse transcriptase</fullName>
    </recommendedName>
</protein>
<evidence type="ECO:0008006" key="3">
    <source>
        <dbReference type="Google" id="ProtNLM"/>
    </source>
</evidence>
<organism evidence="1 2">
    <name type="scientific">Elysia marginata</name>
    <dbReference type="NCBI Taxonomy" id="1093978"/>
    <lineage>
        <taxon>Eukaryota</taxon>
        <taxon>Metazoa</taxon>
        <taxon>Spiralia</taxon>
        <taxon>Lophotrochozoa</taxon>
        <taxon>Mollusca</taxon>
        <taxon>Gastropoda</taxon>
        <taxon>Heterobranchia</taxon>
        <taxon>Euthyneura</taxon>
        <taxon>Panpulmonata</taxon>
        <taxon>Sacoglossa</taxon>
        <taxon>Placobranchoidea</taxon>
        <taxon>Plakobranchidae</taxon>
        <taxon>Elysia</taxon>
    </lineage>
</organism>
<reference evidence="1 2" key="1">
    <citation type="journal article" date="2021" name="Elife">
        <title>Chloroplast acquisition without the gene transfer in kleptoplastic sea slugs, Plakobranchus ocellatus.</title>
        <authorList>
            <person name="Maeda T."/>
            <person name="Takahashi S."/>
            <person name="Yoshida T."/>
            <person name="Shimamura S."/>
            <person name="Takaki Y."/>
            <person name="Nagai Y."/>
            <person name="Toyoda A."/>
            <person name="Suzuki Y."/>
            <person name="Arimoto A."/>
            <person name="Ishii H."/>
            <person name="Satoh N."/>
            <person name="Nishiyama T."/>
            <person name="Hasebe M."/>
            <person name="Maruyama T."/>
            <person name="Minagawa J."/>
            <person name="Obokata J."/>
            <person name="Shigenobu S."/>
        </authorList>
    </citation>
    <scope>NUCLEOTIDE SEQUENCE [LARGE SCALE GENOMIC DNA]</scope>
</reference>
<dbReference type="Proteomes" id="UP000762676">
    <property type="component" value="Unassembled WGS sequence"/>
</dbReference>
<dbReference type="AlphaFoldDB" id="A0AAV4JT10"/>